<evidence type="ECO:0000256" key="7">
    <source>
        <dbReference type="ARBA" id="ARBA00048488"/>
    </source>
</evidence>
<proteinExistence type="inferred from homology"/>
<evidence type="ECO:0000313" key="9">
    <source>
        <dbReference type="EMBL" id="TRW23064.1"/>
    </source>
</evidence>
<dbReference type="AlphaFoldDB" id="A0A552UXW6"/>
<comment type="caution">
    <text evidence="9">The sequence shown here is derived from an EMBL/GenBank/DDBJ whole genome shotgun (WGS) entry which is preliminary data.</text>
</comment>
<dbReference type="InterPro" id="IPR011057">
    <property type="entry name" value="Mss4-like_sf"/>
</dbReference>
<dbReference type="PROSITE" id="PS51790">
    <property type="entry name" value="MSRB"/>
    <property type="match status" value="1"/>
</dbReference>
<evidence type="ECO:0000256" key="5">
    <source>
        <dbReference type="ARBA" id="ARBA00022833"/>
    </source>
</evidence>
<dbReference type="InterPro" id="IPR028427">
    <property type="entry name" value="Met_Sox_Rdtase_MsrB"/>
</dbReference>
<comment type="cofactor">
    <cofactor evidence="1">
        <name>Zn(2+)</name>
        <dbReference type="ChEBI" id="CHEBI:29105"/>
    </cofactor>
</comment>
<dbReference type="RefSeq" id="WP_143374278.1">
    <property type="nucleotide sequence ID" value="NZ_VJVZ01000010.1"/>
</dbReference>
<dbReference type="PANTHER" id="PTHR10173:SF52">
    <property type="entry name" value="METHIONINE-R-SULFOXIDE REDUCTASE B1"/>
    <property type="match status" value="1"/>
</dbReference>
<dbReference type="PANTHER" id="PTHR10173">
    <property type="entry name" value="METHIONINE SULFOXIDE REDUCTASE"/>
    <property type="match status" value="1"/>
</dbReference>
<reference evidence="9 10" key="1">
    <citation type="submission" date="2019-07" db="EMBL/GenBank/DDBJ databases">
        <title>Flavobacterium sp. nov., isolated from glacier ice.</title>
        <authorList>
            <person name="Liu Q."/>
            <person name="Xin Y.-H."/>
        </authorList>
    </citation>
    <scope>NUCLEOTIDE SEQUENCE [LARGE SCALE GENOMIC DNA]</scope>
    <source>
        <strain evidence="9 10">ZT4R6</strain>
    </source>
</reference>
<keyword evidence="4" id="KW-0479">Metal-binding</keyword>
<sequence>MSTSDKYPLQKSEAEWKEQLGLERYKILRQKGTEFPHSGKYNLSFDKGTYCCGACGEPLFKSDSKFESGCGWPSFDESIPGKVEYIKDTTFGMLRTEILCANCGSHLGHVFDDGPTQTGQRYCVNSLSVDFKE</sequence>
<dbReference type="GO" id="GO:0030091">
    <property type="term" value="P:protein repair"/>
    <property type="evidence" value="ECO:0007669"/>
    <property type="project" value="InterPro"/>
</dbReference>
<protein>
    <recommendedName>
        <fullName evidence="3">peptide-methionine (R)-S-oxide reductase</fullName>
        <ecNumber evidence="3">1.8.4.12</ecNumber>
    </recommendedName>
</protein>
<evidence type="ECO:0000313" key="10">
    <source>
        <dbReference type="Proteomes" id="UP000320643"/>
    </source>
</evidence>
<comment type="similarity">
    <text evidence="2">Belongs to the MsrB Met sulfoxide reductase family.</text>
</comment>
<organism evidence="9 10">
    <name type="scientific">Flavobacterium zepuense</name>
    <dbReference type="NCBI Taxonomy" id="2593302"/>
    <lineage>
        <taxon>Bacteria</taxon>
        <taxon>Pseudomonadati</taxon>
        <taxon>Bacteroidota</taxon>
        <taxon>Flavobacteriia</taxon>
        <taxon>Flavobacteriales</taxon>
        <taxon>Flavobacteriaceae</taxon>
        <taxon>Flavobacterium</taxon>
    </lineage>
</organism>
<dbReference type="SUPFAM" id="SSF51316">
    <property type="entry name" value="Mss4-like"/>
    <property type="match status" value="1"/>
</dbReference>
<dbReference type="InterPro" id="IPR002579">
    <property type="entry name" value="Met_Sox_Rdtase_MsrB_dom"/>
</dbReference>
<feature type="domain" description="MsrB" evidence="8">
    <location>
        <begin position="13"/>
        <end position="133"/>
    </location>
</feature>
<evidence type="ECO:0000259" key="8">
    <source>
        <dbReference type="PROSITE" id="PS51790"/>
    </source>
</evidence>
<evidence type="ECO:0000256" key="1">
    <source>
        <dbReference type="ARBA" id="ARBA00001947"/>
    </source>
</evidence>
<evidence type="ECO:0000256" key="6">
    <source>
        <dbReference type="ARBA" id="ARBA00023002"/>
    </source>
</evidence>
<dbReference type="GO" id="GO:0006979">
    <property type="term" value="P:response to oxidative stress"/>
    <property type="evidence" value="ECO:0007669"/>
    <property type="project" value="InterPro"/>
</dbReference>
<dbReference type="Gene3D" id="2.170.150.20">
    <property type="entry name" value="Peptide methionine sulfoxide reductase"/>
    <property type="match status" value="1"/>
</dbReference>
<dbReference type="Pfam" id="PF01641">
    <property type="entry name" value="SelR"/>
    <property type="match status" value="1"/>
</dbReference>
<dbReference type="GO" id="GO:0033743">
    <property type="term" value="F:peptide-methionine (R)-S-oxide reductase activity"/>
    <property type="evidence" value="ECO:0007669"/>
    <property type="project" value="UniProtKB-EC"/>
</dbReference>
<dbReference type="EMBL" id="VJVZ01000010">
    <property type="protein sequence ID" value="TRW23064.1"/>
    <property type="molecule type" value="Genomic_DNA"/>
</dbReference>
<name>A0A552UXW6_9FLAO</name>
<evidence type="ECO:0000256" key="3">
    <source>
        <dbReference type="ARBA" id="ARBA00012499"/>
    </source>
</evidence>
<keyword evidence="10" id="KW-1185">Reference proteome</keyword>
<gene>
    <name evidence="9" type="primary">msrB</name>
    <name evidence="9" type="ORF">FMM05_15330</name>
</gene>
<dbReference type="OrthoDB" id="4174719at2"/>
<keyword evidence="5" id="KW-0862">Zinc</keyword>
<dbReference type="Proteomes" id="UP000320643">
    <property type="component" value="Unassembled WGS sequence"/>
</dbReference>
<dbReference type="GO" id="GO:0005737">
    <property type="term" value="C:cytoplasm"/>
    <property type="evidence" value="ECO:0007669"/>
    <property type="project" value="TreeGrafter"/>
</dbReference>
<comment type="catalytic activity">
    <reaction evidence="7">
        <text>L-methionyl-[protein] + [thioredoxin]-disulfide + H2O = L-methionyl-(R)-S-oxide-[protein] + [thioredoxin]-dithiol</text>
        <dbReference type="Rhea" id="RHEA:24164"/>
        <dbReference type="Rhea" id="RHEA-COMP:10698"/>
        <dbReference type="Rhea" id="RHEA-COMP:10700"/>
        <dbReference type="Rhea" id="RHEA-COMP:12313"/>
        <dbReference type="Rhea" id="RHEA-COMP:12314"/>
        <dbReference type="ChEBI" id="CHEBI:15377"/>
        <dbReference type="ChEBI" id="CHEBI:16044"/>
        <dbReference type="ChEBI" id="CHEBI:29950"/>
        <dbReference type="ChEBI" id="CHEBI:45764"/>
        <dbReference type="ChEBI" id="CHEBI:50058"/>
        <dbReference type="EC" id="1.8.4.12"/>
    </reaction>
</comment>
<dbReference type="EC" id="1.8.4.12" evidence="3"/>
<dbReference type="FunFam" id="2.170.150.20:FF:000001">
    <property type="entry name" value="Peptide methionine sulfoxide reductase MsrB"/>
    <property type="match status" value="1"/>
</dbReference>
<evidence type="ECO:0000256" key="4">
    <source>
        <dbReference type="ARBA" id="ARBA00022723"/>
    </source>
</evidence>
<evidence type="ECO:0000256" key="2">
    <source>
        <dbReference type="ARBA" id="ARBA00007174"/>
    </source>
</evidence>
<accession>A0A552UXW6</accession>
<keyword evidence="6 9" id="KW-0560">Oxidoreductase</keyword>
<dbReference type="NCBIfam" id="TIGR00357">
    <property type="entry name" value="peptide-methionine (R)-S-oxide reductase MsrB"/>
    <property type="match status" value="1"/>
</dbReference>
<dbReference type="GO" id="GO:0046872">
    <property type="term" value="F:metal ion binding"/>
    <property type="evidence" value="ECO:0007669"/>
    <property type="project" value="UniProtKB-KW"/>
</dbReference>